<name>A0AAW2K1M0_SESRA</name>
<reference evidence="1" key="2">
    <citation type="journal article" date="2024" name="Plant">
        <title>Genomic evolution and insights into agronomic trait innovations of Sesamum species.</title>
        <authorList>
            <person name="Miao H."/>
            <person name="Wang L."/>
            <person name="Qu L."/>
            <person name="Liu H."/>
            <person name="Sun Y."/>
            <person name="Le M."/>
            <person name="Wang Q."/>
            <person name="Wei S."/>
            <person name="Zheng Y."/>
            <person name="Lin W."/>
            <person name="Duan Y."/>
            <person name="Cao H."/>
            <person name="Xiong S."/>
            <person name="Wang X."/>
            <person name="Wei L."/>
            <person name="Li C."/>
            <person name="Ma Q."/>
            <person name="Ju M."/>
            <person name="Zhao R."/>
            <person name="Li G."/>
            <person name="Mu C."/>
            <person name="Tian Q."/>
            <person name="Mei H."/>
            <person name="Zhang T."/>
            <person name="Gao T."/>
            <person name="Zhang H."/>
        </authorList>
    </citation>
    <scope>NUCLEOTIDE SEQUENCE</scope>
    <source>
        <strain evidence="1">G02</strain>
    </source>
</reference>
<dbReference type="EMBL" id="JACGWJ010000031">
    <property type="protein sequence ID" value="KAL0299815.1"/>
    <property type="molecule type" value="Genomic_DNA"/>
</dbReference>
<sequence>MRALDGLQGPVYVELDVSSGGLPFGFDPPRSKNTVLTSAAAALANGESVLHLLIPQKRIGP</sequence>
<comment type="caution">
    <text evidence="1">The sequence shown here is derived from an EMBL/GenBank/DDBJ whole genome shotgun (WGS) entry which is preliminary data.</text>
</comment>
<proteinExistence type="predicted"/>
<accession>A0AAW2K1M0</accession>
<organism evidence="1">
    <name type="scientific">Sesamum radiatum</name>
    <name type="common">Black benniseed</name>
    <dbReference type="NCBI Taxonomy" id="300843"/>
    <lineage>
        <taxon>Eukaryota</taxon>
        <taxon>Viridiplantae</taxon>
        <taxon>Streptophyta</taxon>
        <taxon>Embryophyta</taxon>
        <taxon>Tracheophyta</taxon>
        <taxon>Spermatophyta</taxon>
        <taxon>Magnoliopsida</taxon>
        <taxon>eudicotyledons</taxon>
        <taxon>Gunneridae</taxon>
        <taxon>Pentapetalae</taxon>
        <taxon>asterids</taxon>
        <taxon>lamiids</taxon>
        <taxon>Lamiales</taxon>
        <taxon>Pedaliaceae</taxon>
        <taxon>Sesamum</taxon>
    </lineage>
</organism>
<protein>
    <submittedName>
        <fullName evidence="1">Uncharacterized protein</fullName>
    </submittedName>
</protein>
<gene>
    <name evidence="1" type="ORF">Sradi_6641300</name>
</gene>
<dbReference type="AlphaFoldDB" id="A0AAW2K1M0"/>
<reference evidence="1" key="1">
    <citation type="submission" date="2020-06" db="EMBL/GenBank/DDBJ databases">
        <authorList>
            <person name="Li T."/>
            <person name="Hu X."/>
            <person name="Zhang T."/>
            <person name="Song X."/>
            <person name="Zhang H."/>
            <person name="Dai N."/>
            <person name="Sheng W."/>
            <person name="Hou X."/>
            <person name="Wei L."/>
        </authorList>
    </citation>
    <scope>NUCLEOTIDE SEQUENCE</scope>
    <source>
        <strain evidence="1">G02</strain>
        <tissue evidence="1">Leaf</tissue>
    </source>
</reference>
<evidence type="ECO:0000313" key="1">
    <source>
        <dbReference type="EMBL" id="KAL0299815.1"/>
    </source>
</evidence>